<evidence type="ECO:0000256" key="2">
    <source>
        <dbReference type="SAM" id="Phobius"/>
    </source>
</evidence>
<reference evidence="7" key="1">
    <citation type="submission" date="2018-03" db="EMBL/GenBank/DDBJ databases">
        <title>A comparative analysis of the Nautiliaceae.</title>
        <authorList>
            <person name="Grosche A."/>
            <person name="Smedile F."/>
            <person name="Vetriani C."/>
        </authorList>
    </citation>
    <scope>NUCLEOTIDE SEQUENCE [LARGE SCALE GENOMIC DNA]</scope>
    <source>
        <strain evidence="7">TB6</strain>
    </source>
</reference>
<evidence type="ECO:0000256" key="1">
    <source>
        <dbReference type="ARBA" id="ARBA00006464"/>
    </source>
</evidence>
<evidence type="ECO:0000313" key="4">
    <source>
        <dbReference type="EMBL" id="QCI29029.1"/>
    </source>
</evidence>
<evidence type="ECO:0000313" key="6">
    <source>
        <dbReference type="Proteomes" id="UP000272781"/>
    </source>
</evidence>
<dbReference type="PANTHER" id="PTHR30576:SF0">
    <property type="entry name" value="UNDECAPRENYL-PHOSPHATE N-ACETYLGALACTOSAMINYL 1-PHOSPHATE TRANSFERASE-RELATED"/>
    <property type="match status" value="1"/>
</dbReference>
<dbReference type="AlphaFoldDB" id="A0AAJ4RBQ6"/>
<keyword evidence="2" id="KW-0812">Transmembrane</keyword>
<name>A0AAJ4RBQ6_9BACT</name>
<dbReference type="Proteomes" id="UP000298805">
    <property type="component" value="Chromosome"/>
</dbReference>
<protein>
    <submittedName>
        <fullName evidence="5">Lipopolysaccharide/colanic/teichoic acid biosynthesis glycosyltransferase</fullName>
    </submittedName>
    <submittedName>
        <fullName evidence="4">Sugar transferase</fullName>
    </submittedName>
</protein>
<reference evidence="5 6" key="2">
    <citation type="submission" date="2018-11" db="EMBL/GenBank/DDBJ databases">
        <title>Genomic Encyclopedia of Type Strains, Phase IV (KMG-IV): sequencing the most valuable type-strain genomes for metagenomic binning, comparative biology and taxonomic classification.</title>
        <authorList>
            <person name="Goeker M."/>
        </authorList>
    </citation>
    <scope>NUCLEOTIDE SEQUENCE [LARGE SCALE GENOMIC DNA]</scope>
    <source>
        <strain evidence="5 6">DSM 27783</strain>
    </source>
</reference>
<dbReference type="EMBL" id="CP027432">
    <property type="protein sequence ID" value="QCI29029.1"/>
    <property type="molecule type" value="Genomic_DNA"/>
</dbReference>
<dbReference type="InterPro" id="IPR003362">
    <property type="entry name" value="Bact_transf"/>
</dbReference>
<accession>A0AAJ4RBQ6</accession>
<evidence type="ECO:0000259" key="3">
    <source>
        <dbReference type="Pfam" id="PF02397"/>
    </source>
</evidence>
<sequence length="293" mass="35328">MIVIGNKYCFLEHEKNIIEKKERLKKQIFYSEEEVLEIIKQNPDETIILNTPYQFTQKILSQIDHPNVITIEEYLEKEFQKYYVPFKSEKYFPVMKPYTKFQYLQKRIIDFLTGGTLFILAFPIMAYSAFRIKKESPDGPIFFTQYRIGKDGKPFKCYKFRSMRTDVEFFSHYTQDNDPRIFPWGAFMRKTRIDELPQLINVFKGEMHMIGPRAEWDELVKEYEKTFPFYHERHKVAPGITGWAQVNYPYGRNIEDTRQKLMYDFYYIKHWNLALEIKTIIKTILVMLGRKGL</sequence>
<comment type="similarity">
    <text evidence="1">Belongs to the bacterial sugar transferase family.</text>
</comment>
<keyword evidence="2" id="KW-1133">Transmembrane helix</keyword>
<dbReference type="Proteomes" id="UP000272781">
    <property type="component" value="Unassembled WGS sequence"/>
</dbReference>
<feature type="transmembrane region" description="Helical" evidence="2">
    <location>
        <begin position="108"/>
        <end position="130"/>
    </location>
</feature>
<dbReference type="Pfam" id="PF02397">
    <property type="entry name" value="Bac_transf"/>
    <property type="match status" value="1"/>
</dbReference>
<gene>
    <name evidence="4" type="ORF">C6V80_08670</name>
    <name evidence="5" type="ORF">EDC58_1652</name>
</gene>
<proteinExistence type="inferred from homology"/>
<evidence type="ECO:0000313" key="7">
    <source>
        <dbReference type="Proteomes" id="UP000298805"/>
    </source>
</evidence>
<dbReference type="PANTHER" id="PTHR30576">
    <property type="entry name" value="COLANIC BIOSYNTHESIS UDP-GLUCOSE LIPID CARRIER TRANSFERASE"/>
    <property type="match status" value="1"/>
</dbReference>
<reference evidence="4" key="3">
    <citation type="submission" date="2019-06" db="EMBL/GenBank/DDBJ databases">
        <title>A comparative analysis of the Nautiliaceae.</title>
        <authorList>
            <person name="Grosche A."/>
            <person name="Smedile F."/>
            <person name="Vetriani C."/>
        </authorList>
    </citation>
    <scope>NUCLEOTIDE SEQUENCE</scope>
    <source>
        <strain evidence="4">TB6</strain>
    </source>
</reference>
<feature type="domain" description="Bacterial sugar transferase" evidence="3">
    <location>
        <begin position="106"/>
        <end position="288"/>
    </location>
</feature>
<dbReference type="RefSeq" id="WP_123353029.1">
    <property type="nucleotide sequence ID" value="NZ_CP027432.2"/>
</dbReference>
<organism evidence="5 6">
    <name type="scientific">Caminibacter pacificus</name>
    <dbReference type="NCBI Taxonomy" id="1424653"/>
    <lineage>
        <taxon>Bacteria</taxon>
        <taxon>Pseudomonadati</taxon>
        <taxon>Campylobacterota</taxon>
        <taxon>Epsilonproteobacteria</taxon>
        <taxon>Nautiliales</taxon>
        <taxon>Nautiliaceae</taxon>
        <taxon>Caminibacter</taxon>
    </lineage>
</organism>
<dbReference type="GO" id="GO:0016780">
    <property type="term" value="F:phosphotransferase activity, for other substituted phosphate groups"/>
    <property type="evidence" value="ECO:0007669"/>
    <property type="project" value="TreeGrafter"/>
</dbReference>
<dbReference type="EMBL" id="RJVK01000004">
    <property type="protein sequence ID" value="ROR39154.1"/>
    <property type="molecule type" value="Genomic_DNA"/>
</dbReference>
<keyword evidence="2" id="KW-0472">Membrane</keyword>
<evidence type="ECO:0000313" key="5">
    <source>
        <dbReference type="EMBL" id="ROR39154.1"/>
    </source>
</evidence>
<keyword evidence="4" id="KW-0808">Transferase</keyword>
<keyword evidence="7" id="KW-1185">Reference proteome</keyword>